<evidence type="ECO:0000313" key="13">
    <source>
        <dbReference type="EMBL" id="MQW91664.1"/>
    </source>
</evidence>
<reference evidence="15 16" key="1">
    <citation type="submission" date="2019-10" db="EMBL/GenBank/DDBJ databases">
        <authorList>
            <person name="Dong K."/>
        </authorList>
    </citation>
    <scope>NUCLEOTIDE SEQUENCE [LARGE SCALE GENOMIC DNA]</scope>
    <source>
        <strain evidence="14">Dk386</strain>
        <strain evidence="15">dk386</strain>
        <strain evidence="13">Dk771</strain>
        <strain evidence="16">dk771</strain>
    </source>
</reference>
<evidence type="ECO:0000256" key="10">
    <source>
        <dbReference type="ARBA" id="ARBA00031367"/>
    </source>
</evidence>
<accession>A0A5Q0P3S9</accession>
<keyword evidence="9" id="KW-0413">Isomerase</keyword>
<comment type="pathway">
    <text evidence="3">Carbohydrate metabolism; galactose metabolism.</text>
</comment>
<evidence type="ECO:0000256" key="5">
    <source>
        <dbReference type="ARBA" id="ARBA00013189"/>
    </source>
</evidence>
<dbReference type="PANTHER" id="PTHR43725:SF47">
    <property type="entry name" value="UDP-GLUCOSE 4-EPIMERASE"/>
    <property type="match status" value="1"/>
</dbReference>
<dbReference type="GO" id="GO:0005829">
    <property type="term" value="C:cytosol"/>
    <property type="evidence" value="ECO:0007669"/>
    <property type="project" value="TreeGrafter"/>
</dbReference>
<protein>
    <recommendedName>
        <fullName evidence="6">UDP-glucose 4-epimerase</fullName>
        <ecNumber evidence="5">5.1.3.2</ecNumber>
    </recommendedName>
    <alternativeName>
        <fullName evidence="11">Galactowaldenase</fullName>
    </alternativeName>
    <alternativeName>
        <fullName evidence="10">UDP-galactose 4-epimerase</fullName>
    </alternativeName>
</protein>
<dbReference type="Proteomes" id="UP000327478">
    <property type="component" value="Chromosome"/>
</dbReference>
<dbReference type="RefSeq" id="WP_153371455.1">
    <property type="nucleotide sequence ID" value="NZ_CP045650.1"/>
</dbReference>
<keyword evidence="15" id="KW-1185">Reference proteome</keyword>
<dbReference type="Gene3D" id="3.40.50.720">
    <property type="entry name" value="NAD(P)-binding Rossmann-like Domain"/>
    <property type="match status" value="1"/>
</dbReference>
<comment type="cofactor">
    <cofactor evidence="2">
        <name>NAD(+)</name>
        <dbReference type="ChEBI" id="CHEBI:57540"/>
    </cofactor>
</comment>
<dbReference type="AlphaFoldDB" id="A0A5Q0P3S9"/>
<evidence type="ECO:0000313" key="16">
    <source>
        <dbReference type="Proteomes" id="UP000480556"/>
    </source>
</evidence>
<evidence type="ECO:0000313" key="14">
    <source>
        <dbReference type="EMBL" id="QGA11060.1"/>
    </source>
</evidence>
<keyword evidence="8" id="KW-0119">Carbohydrate metabolism</keyword>
<evidence type="ECO:0000256" key="6">
    <source>
        <dbReference type="ARBA" id="ARBA00018569"/>
    </source>
</evidence>
<keyword evidence="8" id="KW-0299">Galactose metabolism</keyword>
<evidence type="ECO:0000256" key="8">
    <source>
        <dbReference type="ARBA" id="ARBA00023144"/>
    </source>
</evidence>
<evidence type="ECO:0000256" key="4">
    <source>
        <dbReference type="ARBA" id="ARBA00007637"/>
    </source>
</evidence>
<evidence type="ECO:0000256" key="2">
    <source>
        <dbReference type="ARBA" id="ARBA00001911"/>
    </source>
</evidence>
<dbReference type="SUPFAM" id="SSF51735">
    <property type="entry name" value="NAD(P)-binding Rossmann-fold domains"/>
    <property type="match status" value="1"/>
</dbReference>
<dbReference type="EC" id="5.1.3.2" evidence="5"/>
<dbReference type="Gene3D" id="3.90.25.10">
    <property type="entry name" value="UDP-galactose 4-epimerase, domain 1"/>
    <property type="match status" value="1"/>
</dbReference>
<evidence type="ECO:0000313" key="15">
    <source>
        <dbReference type="Proteomes" id="UP000327478"/>
    </source>
</evidence>
<dbReference type="Proteomes" id="UP000480556">
    <property type="component" value="Unassembled WGS sequence"/>
</dbReference>
<proteinExistence type="inferred from homology"/>
<dbReference type="Pfam" id="PF01370">
    <property type="entry name" value="Epimerase"/>
    <property type="match status" value="1"/>
</dbReference>
<name>A0A5Q0P3S9_9GAMM</name>
<evidence type="ECO:0000256" key="3">
    <source>
        <dbReference type="ARBA" id="ARBA00004947"/>
    </source>
</evidence>
<organism evidence="13 16">
    <name type="scientific">Acinetobacter wanghuae</name>
    <dbReference type="NCBI Taxonomy" id="2662362"/>
    <lineage>
        <taxon>Bacteria</taxon>
        <taxon>Pseudomonadati</taxon>
        <taxon>Pseudomonadota</taxon>
        <taxon>Gammaproteobacteria</taxon>
        <taxon>Moraxellales</taxon>
        <taxon>Moraxellaceae</taxon>
        <taxon>Acinetobacter</taxon>
    </lineage>
</organism>
<dbReference type="InterPro" id="IPR036291">
    <property type="entry name" value="NAD(P)-bd_dom_sf"/>
</dbReference>
<evidence type="ECO:0000256" key="11">
    <source>
        <dbReference type="ARBA" id="ARBA00033067"/>
    </source>
</evidence>
<evidence type="ECO:0000256" key="1">
    <source>
        <dbReference type="ARBA" id="ARBA00000083"/>
    </source>
</evidence>
<gene>
    <name evidence="14" type="ORF">GFH30_06505</name>
    <name evidence="13" type="ORF">GHJ48_04500</name>
</gene>
<sequence>MILVTGGLGFLGSHITLSLLAQGLEVIVVDNLSNASLQTLERLEFISGMYVPFIKTDIRNTPALNKVFEQHSIQAVIHAAGFKSLEESVLKPLEYYNDNVSCIMSLMRAMQRTGVRHLVHLSSLAVYGHSGTDLQEDQEFNYTYPNPYIKSQQMVEEIIRDTAHTDNEWKIAILRLSNIAGAFEHGVLGEWVPPLPKNIIPLALQVGALQRDSIELRRQANTADKTTERSFLHVLDACDAVFKTLQWLSQQQSACEAFNIAGELTSIQKLLDEVAEVTQVSIRTEEALYYSGVELDQLGASSEKAKAQLNWQPTQPLRKMLEDEWRFYQNTLRGQ</sequence>
<evidence type="ECO:0000256" key="9">
    <source>
        <dbReference type="ARBA" id="ARBA00023235"/>
    </source>
</evidence>
<evidence type="ECO:0000256" key="7">
    <source>
        <dbReference type="ARBA" id="ARBA00023027"/>
    </source>
</evidence>
<dbReference type="InterPro" id="IPR001509">
    <property type="entry name" value="Epimerase_deHydtase"/>
</dbReference>
<dbReference type="EMBL" id="WITK01000004">
    <property type="protein sequence ID" value="MQW91664.1"/>
    <property type="molecule type" value="Genomic_DNA"/>
</dbReference>
<comment type="similarity">
    <text evidence="4">Belongs to the NAD(P)-dependent epimerase/dehydratase family.</text>
</comment>
<feature type="domain" description="NAD-dependent epimerase/dehydratase" evidence="12">
    <location>
        <begin position="2"/>
        <end position="260"/>
    </location>
</feature>
<dbReference type="GO" id="GO:0006012">
    <property type="term" value="P:galactose metabolic process"/>
    <property type="evidence" value="ECO:0007669"/>
    <property type="project" value="UniProtKB-KW"/>
</dbReference>
<comment type="catalytic activity">
    <reaction evidence="1">
        <text>UDP-alpha-D-glucose = UDP-alpha-D-galactose</text>
        <dbReference type="Rhea" id="RHEA:22168"/>
        <dbReference type="ChEBI" id="CHEBI:58885"/>
        <dbReference type="ChEBI" id="CHEBI:66914"/>
        <dbReference type="EC" id="5.1.3.2"/>
    </reaction>
</comment>
<dbReference type="EMBL" id="CP045650">
    <property type="protein sequence ID" value="QGA11060.1"/>
    <property type="molecule type" value="Genomic_DNA"/>
</dbReference>
<dbReference type="GO" id="GO:0003978">
    <property type="term" value="F:UDP-glucose 4-epimerase activity"/>
    <property type="evidence" value="ECO:0007669"/>
    <property type="project" value="UniProtKB-EC"/>
</dbReference>
<dbReference type="PANTHER" id="PTHR43725">
    <property type="entry name" value="UDP-GLUCOSE 4-EPIMERASE"/>
    <property type="match status" value="1"/>
</dbReference>
<evidence type="ECO:0000259" key="12">
    <source>
        <dbReference type="Pfam" id="PF01370"/>
    </source>
</evidence>
<keyword evidence="7" id="KW-0520">NAD</keyword>